<evidence type="ECO:0000256" key="2">
    <source>
        <dbReference type="ARBA" id="ARBA00023125"/>
    </source>
</evidence>
<feature type="compositionally biased region" description="Basic residues" evidence="7">
    <location>
        <begin position="384"/>
        <end position="407"/>
    </location>
</feature>
<feature type="compositionally biased region" description="Pro residues" evidence="7">
    <location>
        <begin position="245"/>
        <end position="259"/>
    </location>
</feature>
<feature type="compositionally biased region" description="Low complexity" evidence="7">
    <location>
        <begin position="111"/>
        <end position="127"/>
    </location>
</feature>
<feature type="region of interest" description="Disordered" evidence="7">
    <location>
        <begin position="87"/>
        <end position="170"/>
    </location>
</feature>
<dbReference type="GO" id="GO:0005634">
    <property type="term" value="C:nucleus"/>
    <property type="evidence" value="ECO:0007669"/>
    <property type="project" value="UniProtKB-SubCell"/>
</dbReference>
<dbReference type="GO" id="GO:0000981">
    <property type="term" value="F:DNA-binding transcription factor activity, RNA polymerase II-specific"/>
    <property type="evidence" value="ECO:0007669"/>
    <property type="project" value="InterPro"/>
</dbReference>
<dbReference type="PANTHER" id="PTHR24324">
    <property type="entry name" value="HOMEOBOX PROTEIN HHEX"/>
    <property type="match status" value="1"/>
</dbReference>
<gene>
    <name evidence="9" type="ORF">CVT25_011030</name>
</gene>
<evidence type="ECO:0000259" key="8">
    <source>
        <dbReference type="PROSITE" id="PS50071"/>
    </source>
</evidence>
<dbReference type="InterPro" id="IPR051000">
    <property type="entry name" value="Homeobox_DNA-bind_prot"/>
</dbReference>
<dbReference type="InterPro" id="IPR009057">
    <property type="entry name" value="Homeodomain-like_sf"/>
</dbReference>
<evidence type="ECO:0000256" key="3">
    <source>
        <dbReference type="ARBA" id="ARBA00023155"/>
    </source>
</evidence>
<feature type="DNA-binding region" description="Homeobox" evidence="5">
    <location>
        <begin position="268"/>
        <end position="327"/>
    </location>
</feature>
<dbReference type="SMART" id="SM00389">
    <property type="entry name" value="HOX"/>
    <property type="match status" value="1"/>
</dbReference>
<organism evidence="9 10">
    <name type="scientific">Psilocybe cyanescens</name>
    <dbReference type="NCBI Taxonomy" id="93625"/>
    <lineage>
        <taxon>Eukaryota</taxon>
        <taxon>Fungi</taxon>
        <taxon>Dikarya</taxon>
        <taxon>Basidiomycota</taxon>
        <taxon>Agaricomycotina</taxon>
        <taxon>Agaricomycetes</taxon>
        <taxon>Agaricomycetidae</taxon>
        <taxon>Agaricales</taxon>
        <taxon>Agaricineae</taxon>
        <taxon>Strophariaceae</taxon>
        <taxon>Psilocybe</taxon>
    </lineage>
</organism>
<feature type="compositionally biased region" description="Polar residues" evidence="7">
    <location>
        <begin position="320"/>
        <end position="347"/>
    </location>
</feature>
<dbReference type="Pfam" id="PF00046">
    <property type="entry name" value="Homeodomain"/>
    <property type="match status" value="1"/>
</dbReference>
<dbReference type="GO" id="GO:0000978">
    <property type="term" value="F:RNA polymerase II cis-regulatory region sequence-specific DNA binding"/>
    <property type="evidence" value="ECO:0007669"/>
    <property type="project" value="TreeGrafter"/>
</dbReference>
<feature type="region of interest" description="Disordered" evidence="7">
    <location>
        <begin position="1"/>
        <end position="74"/>
    </location>
</feature>
<dbReference type="STRING" id="93625.A0A409WF82"/>
<keyword evidence="3 5" id="KW-0371">Homeobox</keyword>
<dbReference type="InterPro" id="IPR001356">
    <property type="entry name" value="HD"/>
</dbReference>
<keyword evidence="2 5" id="KW-0238">DNA-binding</keyword>
<feature type="region of interest" description="Disordered" evidence="7">
    <location>
        <begin position="191"/>
        <end position="275"/>
    </location>
</feature>
<feature type="compositionally biased region" description="Polar residues" evidence="7">
    <location>
        <begin position="152"/>
        <end position="170"/>
    </location>
</feature>
<dbReference type="PANTHER" id="PTHR24324:SF5">
    <property type="entry name" value="HEMATOPOIETICALLY-EXPRESSED HOMEOBOX PROTEIN HHEX"/>
    <property type="match status" value="1"/>
</dbReference>
<evidence type="ECO:0000313" key="9">
    <source>
        <dbReference type="EMBL" id="PPQ77184.1"/>
    </source>
</evidence>
<proteinExistence type="predicted"/>
<keyword evidence="10" id="KW-1185">Reference proteome</keyword>
<evidence type="ECO:0000256" key="7">
    <source>
        <dbReference type="SAM" id="MobiDB-lite"/>
    </source>
</evidence>
<dbReference type="PROSITE" id="PS50071">
    <property type="entry name" value="HOMEOBOX_2"/>
    <property type="match status" value="1"/>
</dbReference>
<comment type="subcellular location">
    <subcellularLocation>
        <location evidence="1 5 6">Nucleus</location>
    </subcellularLocation>
</comment>
<dbReference type="Gene3D" id="1.10.10.60">
    <property type="entry name" value="Homeodomain-like"/>
    <property type="match status" value="1"/>
</dbReference>
<keyword evidence="4 5" id="KW-0539">Nucleus</keyword>
<feature type="domain" description="Homeobox" evidence="8">
    <location>
        <begin position="266"/>
        <end position="326"/>
    </location>
</feature>
<dbReference type="OrthoDB" id="6159439at2759"/>
<evidence type="ECO:0000256" key="4">
    <source>
        <dbReference type="ARBA" id="ARBA00023242"/>
    </source>
</evidence>
<comment type="caution">
    <text evidence="9">The sequence shown here is derived from an EMBL/GenBank/DDBJ whole genome shotgun (WGS) entry which is preliminary data.</text>
</comment>
<evidence type="ECO:0000256" key="1">
    <source>
        <dbReference type="ARBA" id="ARBA00004123"/>
    </source>
</evidence>
<feature type="compositionally biased region" description="Low complexity" evidence="7">
    <location>
        <begin position="138"/>
        <end position="147"/>
    </location>
</feature>
<dbReference type="SUPFAM" id="SSF46689">
    <property type="entry name" value="Homeodomain-like"/>
    <property type="match status" value="1"/>
</dbReference>
<dbReference type="Proteomes" id="UP000283269">
    <property type="component" value="Unassembled WGS sequence"/>
</dbReference>
<dbReference type="InParanoid" id="A0A409WF82"/>
<protein>
    <recommendedName>
        <fullName evidence="8">Homeobox domain-containing protein</fullName>
    </recommendedName>
</protein>
<dbReference type="GO" id="GO:0030154">
    <property type="term" value="P:cell differentiation"/>
    <property type="evidence" value="ECO:0007669"/>
    <property type="project" value="TreeGrafter"/>
</dbReference>
<evidence type="ECO:0000256" key="5">
    <source>
        <dbReference type="PROSITE-ProRule" id="PRU00108"/>
    </source>
</evidence>
<dbReference type="CDD" id="cd00086">
    <property type="entry name" value="homeodomain"/>
    <property type="match status" value="1"/>
</dbReference>
<dbReference type="PROSITE" id="PS00027">
    <property type="entry name" value="HOMEOBOX_1"/>
    <property type="match status" value="1"/>
</dbReference>
<dbReference type="InterPro" id="IPR017970">
    <property type="entry name" value="Homeobox_CS"/>
</dbReference>
<evidence type="ECO:0000256" key="6">
    <source>
        <dbReference type="RuleBase" id="RU000682"/>
    </source>
</evidence>
<evidence type="ECO:0000313" key="10">
    <source>
        <dbReference type="Proteomes" id="UP000283269"/>
    </source>
</evidence>
<dbReference type="EMBL" id="NHYD01003441">
    <property type="protein sequence ID" value="PPQ77184.1"/>
    <property type="molecule type" value="Genomic_DNA"/>
</dbReference>
<name>A0A409WF82_PSICY</name>
<sequence length="407" mass="44924">MTSSNKDRFYPTVGKSRRSSPGDSQNSHGVLFQTGQGGRPVLPPLANSHPTSRLTVPAGYSNPYTQPRSAPNKLGYELNPQVLYGGPYQATGASPQFPTGFPNYEMHDRYSSPQPSYPTYPSRSSTPNMLNPVDSRRLPPLTTSTPPMERWQQPSFIPQQNNGFFGNSIRSPTASYPPAYVAYSSGNHNNSYPYHMQPTHDHVSSMNPQGHGHGHGHGHAPMFDDVSRLDPRSTSPYSRGSGSSHPPPPRSYSPPPVSPTSPGEEPTIKKKRKRADAAQLKVLNETYSRTAFPSTEERIALAKMLDMSARSVQIWFQNKRQSMRQTNRQSSTVASSSHHPFSMQNQLDPMAEDLVPHPPSGYDTGSGGMGDAMYLTSQDASRSHASHQHSQHHYHHHPSSSHRAPRD</sequence>
<feature type="region of interest" description="Disordered" evidence="7">
    <location>
        <begin position="320"/>
        <end position="407"/>
    </location>
</feature>
<feature type="compositionally biased region" description="Polar residues" evidence="7">
    <location>
        <begin position="19"/>
        <end position="28"/>
    </location>
</feature>
<feature type="compositionally biased region" description="Low complexity" evidence="7">
    <location>
        <begin position="232"/>
        <end position="244"/>
    </location>
</feature>
<reference evidence="9 10" key="1">
    <citation type="journal article" date="2018" name="Evol. Lett.">
        <title>Horizontal gene cluster transfer increased hallucinogenic mushroom diversity.</title>
        <authorList>
            <person name="Reynolds H.T."/>
            <person name="Vijayakumar V."/>
            <person name="Gluck-Thaler E."/>
            <person name="Korotkin H.B."/>
            <person name="Matheny P.B."/>
            <person name="Slot J.C."/>
        </authorList>
    </citation>
    <scope>NUCLEOTIDE SEQUENCE [LARGE SCALE GENOMIC DNA]</scope>
    <source>
        <strain evidence="9 10">2631</strain>
    </source>
</reference>
<dbReference type="AlphaFoldDB" id="A0A409WF82"/>
<accession>A0A409WF82</accession>